<feature type="domain" description="RanBP2-type" evidence="14">
    <location>
        <begin position="1036"/>
        <end position="1066"/>
    </location>
</feature>
<evidence type="ECO:0000256" key="7">
    <source>
        <dbReference type="ARBA" id="ARBA00022786"/>
    </source>
</evidence>
<feature type="domain" description="USP" evidence="15">
    <location>
        <begin position="98"/>
        <end position="369"/>
    </location>
</feature>
<evidence type="ECO:0000256" key="3">
    <source>
        <dbReference type="ARBA" id="ARBA00012759"/>
    </source>
</evidence>
<keyword evidence="9" id="KW-0788">Thiol protease</keyword>
<evidence type="ECO:0000259" key="15">
    <source>
        <dbReference type="PROSITE" id="PS50235"/>
    </source>
</evidence>
<dbReference type="SUPFAM" id="SSF54236">
    <property type="entry name" value="Ubiquitin-like"/>
    <property type="match status" value="1"/>
</dbReference>
<dbReference type="SUPFAM" id="SSF54001">
    <property type="entry name" value="Cysteine proteinases"/>
    <property type="match status" value="1"/>
</dbReference>
<dbReference type="Gene3D" id="3.90.70.10">
    <property type="entry name" value="Cysteine proteinases"/>
    <property type="match status" value="2"/>
</dbReference>
<evidence type="ECO:0000256" key="6">
    <source>
        <dbReference type="ARBA" id="ARBA00022771"/>
    </source>
</evidence>
<evidence type="ECO:0000256" key="1">
    <source>
        <dbReference type="ARBA" id="ARBA00000707"/>
    </source>
</evidence>
<protein>
    <recommendedName>
        <fullName evidence="3">ubiquitinyl hydrolase 1</fullName>
        <ecNumber evidence="3">3.4.19.12</ecNumber>
    </recommendedName>
</protein>
<evidence type="ECO:0000256" key="5">
    <source>
        <dbReference type="ARBA" id="ARBA00022723"/>
    </source>
</evidence>
<gene>
    <name evidence="17" type="ORF">BCR33DRAFT_717200</name>
</gene>
<feature type="domain" description="Ubiquitin-like" evidence="13">
    <location>
        <begin position="899"/>
        <end position="964"/>
    </location>
</feature>
<dbReference type="GO" id="GO:0006508">
    <property type="term" value="P:proteolysis"/>
    <property type="evidence" value="ECO:0007669"/>
    <property type="project" value="UniProtKB-KW"/>
</dbReference>
<dbReference type="InterPro" id="IPR038765">
    <property type="entry name" value="Papain-like_cys_pep_sf"/>
</dbReference>
<dbReference type="AlphaFoldDB" id="A0A1Y2CB43"/>
<evidence type="ECO:0000256" key="8">
    <source>
        <dbReference type="ARBA" id="ARBA00022801"/>
    </source>
</evidence>
<keyword evidence="18" id="KW-1185">Reference proteome</keyword>
<dbReference type="STRING" id="329046.A0A1Y2CB43"/>
<dbReference type="GO" id="GO:0008270">
    <property type="term" value="F:zinc ion binding"/>
    <property type="evidence" value="ECO:0007669"/>
    <property type="project" value="UniProtKB-KW"/>
</dbReference>
<keyword evidence="10" id="KW-0862">Zinc</keyword>
<keyword evidence="4" id="KW-0645">Protease</keyword>
<proteinExistence type="inferred from homology"/>
<evidence type="ECO:0000313" key="17">
    <source>
        <dbReference type="EMBL" id="ORY44117.1"/>
    </source>
</evidence>
<feature type="region of interest" description="Disordered" evidence="12">
    <location>
        <begin position="388"/>
        <end position="407"/>
    </location>
</feature>
<keyword evidence="7" id="KW-0833">Ubl conjugation pathway</keyword>
<dbReference type="PROSITE" id="PS01358">
    <property type="entry name" value="ZF_RANBP2_1"/>
    <property type="match status" value="1"/>
</dbReference>
<dbReference type="SUPFAM" id="SSF143791">
    <property type="entry name" value="DUSP-like"/>
    <property type="match status" value="1"/>
</dbReference>
<evidence type="ECO:0000256" key="11">
    <source>
        <dbReference type="PROSITE-ProRule" id="PRU00322"/>
    </source>
</evidence>
<evidence type="ECO:0000313" key="18">
    <source>
        <dbReference type="Proteomes" id="UP000193642"/>
    </source>
</evidence>
<dbReference type="InterPro" id="IPR050164">
    <property type="entry name" value="Peptidase_C19"/>
</dbReference>
<sequence length="1066" mass="120077">MQQTSLSDFFESKAASGSSKASEGDGSLKTLFLTGFFWIPANLCNPSKCKTNPNCLRCFSLAKWSANNAKAAFIKIANRSLDSNNNVESLERKGNLPIGLKNLAATCYLNTLLQLWFHTVPFRAAVYQYQMGLCDQNADAIIRNLQVVFAYMQYGSKNVYDPRQFVDSLKIDSGIQQDAQETLRYTTTCKTCKTSNPRSEPFRDLELSITEKGTLADSLSSTYLSHEHLDDPKNLWFCSDCNAKQPATRDLRLEKLPPILNIQLLRFVYDVEKQTKRKVKTSIAFPERLDMARYCERGGVEDSEDGKYVLTGALLHKGSSAYAGHFIARIRDPGSGDWFTLNDETVTREVDVGFEVVETGPAVEIFEGDEEDDEVVVVGESVGKRKRGKEKEKARVEKRRVDDTSDGDGGKIFTSSVAYMLIYTRESDQDALAKEFEEMKNLRLTLVTKGQVSSNDEPSYYVDSDSLREWFREGVVPPDDEWEDVKELEGDKGKEPETEGSKPLVATIKEFDNTDLVCEHGKLNFRKMNGAKRISVDAAEMLMDNGFSFNPKLTQDDFCEDCAESVLGERKSASSHLENLAMFKEAQQAQDSPDECWVSSTWLNEFQKKNPNFKDSNATMPSPTSDPYLGHVLCPHGNLSMNIRSRTLITQQEFNILKLILNNELELLPKIDRVECGTCKGNHEQLIQDKTAMREKAAFEKAKLKKLADMKGLTTTIGTKLTEFYIVSGAFIEKWRRFLKDPNQVDPPGEIDNKVFLCEHSNLSFDPFGSDGEKSPFKFAILNESDWDYLHEWYDTNLIIEGTKKAKPDGGAFIKLYPEVCGECKLERFRSKKDVLIKIRNISESSSPPAAKKLASEKEDENEDGPVDLTESPQRNGKRKAPASSFQSASNVTPARQSRRLQEKKWLEFRLDKSKSVLDLKTYISDKWSVPPIHQQLYLRGQELTINNLKIEALEIDPSDVFEVKLLTEKKSWMFDDDEMGRTGQSKEMGFAGSNLLGFGNGVATKGPDADVAMNDARPLINDEDEEMERVLQMSMEGLKDWSCSSCTFNNGAHENACSMCGTVRL</sequence>
<dbReference type="Proteomes" id="UP000193642">
    <property type="component" value="Unassembled WGS sequence"/>
</dbReference>
<feature type="compositionally biased region" description="Basic and acidic residues" evidence="12">
    <location>
        <begin position="389"/>
        <end position="403"/>
    </location>
</feature>
<keyword evidence="8" id="KW-0378">Hydrolase</keyword>
<dbReference type="PANTHER" id="PTHR24006:SF722">
    <property type="entry name" value="UBIQUITIN CARBOXYL-TERMINAL HYDROLASE 48"/>
    <property type="match status" value="1"/>
</dbReference>
<evidence type="ECO:0000256" key="10">
    <source>
        <dbReference type="ARBA" id="ARBA00022833"/>
    </source>
</evidence>
<evidence type="ECO:0000256" key="2">
    <source>
        <dbReference type="ARBA" id="ARBA00009085"/>
    </source>
</evidence>
<dbReference type="Pfam" id="PF00443">
    <property type="entry name" value="UCH"/>
    <property type="match status" value="1"/>
</dbReference>
<evidence type="ECO:0000256" key="12">
    <source>
        <dbReference type="SAM" id="MobiDB-lite"/>
    </source>
</evidence>
<dbReference type="InterPro" id="IPR006615">
    <property type="entry name" value="Pept_C19_DUSP"/>
</dbReference>
<dbReference type="PROSITE" id="PS50053">
    <property type="entry name" value="UBIQUITIN_2"/>
    <property type="match status" value="1"/>
</dbReference>
<dbReference type="Pfam" id="PF06337">
    <property type="entry name" value="DUSP"/>
    <property type="match status" value="1"/>
</dbReference>
<evidence type="ECO:0000259" key="14">
    <source>
        <dbReference type="PROSITE" id="PS50199"/>
    </source>
</evidence>
<evidence type="ECO:0000256" key="9">
    <source>
        <dbReference type="ARBA" id="ARBA00022807"/>
    </source>
</evidence>
<feature type="region of interest" description="Disordered" evidence="12">
    <location>
        <begin position="846"/>
        <end position="898"/>
    </location>
</feature>
<dbReference type="Gene3D" id="3.10.20.90">
    <property type="entry name" value="Phosphatidylinositol 3-kinase Catalytic Subunit, Chain A, domain 1"/>
    <property type="match status" value="1"/>
</dbReference>
<dbReference type="GO" id="GO:0005829">
    <property type="term" value="C:cytosol"/>
    <property type="evidence" value="ECO:0007669"/>
    <property type="project" value="TreeGrafter"/>
</dbReference>
<dbReference type="InterPro" id="IPR003903">
    <property type="entry name" value="UIM_dom"/>
</dbReference>
<dbReference type="PROSITE" id="PS50235">
    <property type="entry name" value="USP_3"/>
    <property type="match status" value="1"/>
</dbReference>
<dbReference type="PANTHER" id="PTHR24006">
    <property type="entry name" value="UBIQUITIN CARBOXYL-TERMINAL HYDROLASE"/>
    <property type="match status" value="1"/>
</dbReference>
<dbReference type="InterPro" id="IPR001876">
    <property type="entry name" value="Znf_RanBP2"/>
</dbReference>
<feature type="domain" description="DUSP" evidence="16">
    <location>
        <begin position="695"/>
        <end position="807"/>
    </location>
</feature>
<dbReference type="GO" id="GO:0005634">
    <property type="term" value="C:nucleus"/>
    <property type="evidence" value="ECO:0007669"/>
    <property type="project" value="UniProtKB-SubCell"/>
</dbReference>
<dbReference type="InterPro" id="IPR001394">
    <property type="entry name" value="Peptidase_C19_UCH"/>
</dbReference>
<dbReference type="OrthoDB" id="289038at2759"/>
<dbReference type="Gene3D" id="3.30.2230.10">
    <property type="entry name" value="DUSP-like"/>
    <property type="match status" value="1"/>
</dbReference>
<comment type="caution">
    <text evidence="17">The sequence shown here is derived from an EMBL/GenBank/DDBJ whole genome shotgun (WGS) entry which is preliminary data.</text>
</comment>
<dbReference type="InterPro" id="IPR035927">
    <property type="entry name" value="DUSP-like_sf"/>
</dbReference>
<dbReference type="InterPro" id="IPR000626">
    <property type="entry name" value="Ubiquitin-like_dom"/>
</dbReference>
<keyword evidence="6 11" id="KW-0863">Zinc-finger</keyword>
<dbReference type="InterPro" id="IPR029071">
    <property type="entry name" value="Ubiquitin-like_domsf"/>
</dbReference>
<dbReference type="PROSITE" id="PS50330">
    <property type="entry name" value="UIM"/>
    <property type="match status" value="1"/>
</dbReference>
<dbReference type="EMBL" id="MCGO01000023">
    <property type="protein sequence ID" value="ORY44117.1"/>
    <property type="molecule type" value="Genomic_DNA"/>
</dbReference>
<evidence type="ECO:0000256" key="4">
    <source>
        <dbReference type="ARBA" id="ARBA00022670"/>
    </source>
</evidence>
<keyword evidence="5" id="KW-0479">Metal-binding</keyword>
<dbReference type="InterPro" id="IPR036443">
    <property type="entry name" value="Znf_RanBP2_sf"/>
</dbReference>
<dbReference type="PROSITE" id="PS51283">
    <property type="entry name" value="DUSP"/>
    <property type="match status" value="1"/>
</dbReference>
<organism evidence="17 18">
    <name type="scientific">Rhizoclosmatium globosum</name>
    <dbReference type="NCBI Taxonomy" id="329046"/>
    <lineage>
        <taxon>Eukaryota</taxon>
        <taxon>Fungi</taxon>
        <taxon>Fungi incertae sedis</taxon>
        <taxon>Chytridiomycota</taxon>
        <taxon>Chytridiomycota incertae sedis</taxon>
        <taxon>Chytridiomycetes</taxon>
        <taxon>Chytridiales</taxon>
        <taxon>Chytriomycetaceae</taxon>
        <taxon>Rhizoclosmatium</taxon>
    </lineage>
</organism>
<reference evidence="17 18" key="1">
    <citation type="submission" date="2016-07" db="EMBL/GenBank/DDBJ databases">
        <title>Pervasive Adenine N6-methylation of Active Genes in Fungi.</title>
        <authorList>
            <consortium name="DOE Joint Genome Institute"/>
            <person name="Mondo S.J."/>
            <person name="Dannebaum R.O."/>
            <person name="Kuo R.C."/>
            <person name="Labutti K."/>
            <person name="Haridas S."/>
            <person name="Kuo A."/>
            <person name="Salamov A."/>
            <person name="Ahrendt S.R."/>
            <person name="Lipzen A."/>
            <person name="Sullivan W."/>
            <person name="Andreopoulos W.B."/>
            <person name="Clum A."/>
            <person name="Lindquist E."/>
            <person name="Daum C."/>
            <person name="Ramamoorthy G.K."/>
            <person name="Gryganskyi A."/>
            <person name="Culley D."/>
            <person name="Magnuson J.K."/>
            <person name="James T.Y."/>
            <person name="O'Malley M.A."/>
            <person name="Stajich J.E."/>
            <person name="Spatafora J.W."/>
            <person name="Visel A."/>
            <person name="Grigoriev I.V."/>
        </authorList>
    </citation>
    <scope>NUCLEOTIDE SEQUENCE [LARGE SCALE GENOMIC DNA]</scope>
    <source>
        <strain evidence="17 18">JEL800</strain>
    </source>
</reference>
<dbReference type="PROSITE" id="PS50199">
    <property type="entry name" value="ZF_RANBP2_2"/>
    <property type="match status" value="1"/>
</dbReference>
<evidence type="ECO:0000259" key="13">
    <source>
        <dbReference type="PROSITE" id="PS50053"/>
    </source>
</evidence>
<dbReference type="InterPro" id="IPR028889">
    <property type="entry name" value="USP"/>
</dbReference>
<dbReference type="GO" id="GO:0004843">
    <property type="term" value="F:cysteine-type deubiquitinase activity"/>
    <property type="evidence" value="ECO:0007669"/>
    <property type="project" value="UniProtKB-EC"/>
</dbReference>
<accession>A0A1Y2CB43</accession>
<feature type="compositionally biased region" description="Polar residues" evidence="12">
    <location>
        <begin position="884"/>
        <end position="896"/>
    </location>
</feature>
<dbReference type="Gene3D" id="2.30.30.380">
    <property type="entry name" value="Zn-finger domain of Sec23/24"/>
    <property type="match status" value="1"/>
</dbReference>
<dbReference type="GO" id="GO:0016579">
    <property type="term" value="P:protein deubiquitination"/>
    <property type="evidence" value="ECO:0007669"/>
    <property type="project" value="InterPro"/>
</dbReference>
<name>A0A1Y2CB43_9FUNG</name>
<dbReference type="SMART" id="SM00547">
    <property type="entry name" value="ZnF_RBZ"/>
    <property type="match status" value="1"/>
</dbReference>
<comment type="catalytic activity">
    <reaction evidence="1">
        <text>Thiol-dependent hydrolysis of ester, thioester, amide, peptide and isopeptide bonds formed by the C-terminal Gly of ubiquitin (a 76-residue protein attached to proteins as an intracellular targeting signal).</text>
        <dbReference type="EC" id="3.4.19.12"/>
    </reaction>
</comment>
<dbReference type="EC" id="3.4.19.12" evidence="3"/>
<evidence type="ECO:0000259" key="16">
    <source>
        <dbReference type="PROSITE" id="PS51283"/>
    </source>
</evidence>
<dbReference type="SUPFAM" id="SSF90209">
    <property type="entry name" value="Ran binding protein zinc finger-like"/>
    <property type="match status" value="1"/>
</dbReference>
<comment type="similarity">
    <text evidence="2">Belongs to the peptidase C19 family.</text>
</comment>